<keyword evidence="5" id="KW-1133">Transmembrane helix</keyword>
<dbReference type="SUPFAM" id="SSF47459">
    <property type="entry name" value="HLH, helix-loop-helix DNA-binding domain"/>
    <property type="match status" value="1"/>
</dbReference>
<evidence type="ECO:0000256" key="4">
    <source>
        <dbReference type="SAM" id="MobiDB-lite"/>
    </source>
</evidence>
<feature type="compositionally biased region" description="Polar residues" evidence="4">
    <location>
        <begin position="306"/>
        <end position="317"/>
    </location>
</feature>
<feature type="region of interest" description="Disordered" evidence="4">
    <location>
        <begin position="413"/>
        <end position="435"/>
    </location>
</feature>
<evidence type="ECO:0000313" key="8">
    <source>
        <dbReference type="Proteomes" id="UP000037696"/>
    </source>
</evidence>
<dbReference type="GO" id="GO:0046983">
    <property type="term" value="F:protein dimerization activity"/>
    <property type="evidence" value="ECO:0007669"/>
    <property type="project" value="InterPro"/>
</dbReference>
<proteinExistence type="predicted"/>
<feature type="domain" description="BHLH" evidence="6">
    <location>
        <begin position="490"/>
        <end position="541"/>
    </location>
</feature>
<keyword evidence="5" id="KW-0812">Transmembrane</keyword>
<evidence type="ECO:0000313" key="7">
    <source>
        <dbReference type="EMBL" id="KOS44515.1"/>
    </source>
</evidence>
<feature type="compositionally biased region" description="Polar residues" evidence="4">
    <location>
        <begin position="324"/>
        <end position="338"/>
    </location>
</feature>
<feature type="region of interest" description="Disordered" evidence="4">
    <location>
        <begin position="135"/>
        <end position="388"/>
    </location>
</feature>
<dbReference type="Gene3D" id="4.10.280.10">
    <property type="entry name" value="Helix-loop-helix DNA-binding domain"/>
    <property type="match status" value="1"/>
</dbReference>
<dbReference type="Proteomes" id="UP000037696">
    <property type="component" value="Unassembled WGS sequence"/>
</dbReference>
<feature type="compositionally biased region" description="Polar residues" evidence="4">
    <location>
        <begin position="255"/>
        <end position="297"/>
    </location>
</feature>
<feature type="region of interest" description="Disordered" evidence="4">
    <location>
        <begin position="1"/>
        <end position="21"/>
    </location>
</feature>
<feature type="compositionally biased region" description="Basic residues" evidence="4">
    <location>
        <begin position="1"/>
        <end position="12"/>
    </location>
</feature>
<reference evidence="7 8" key="1">
    <citation type="submission" date="2015-08" db="EMBL/GenBank/DDBJ databases">
        <title>Genome sequencing of Penicillium nordicum.</title>
        <authorList>
            <person name="Nguyen H.D."/>
            <person name="Seifert K.A."/>
        </authorList>
    </citation>
    <scope>NUCLEOTIDE SEQUENCE [LARGE SCALE GENOMIC DNA]</scope>
    <source>
        <strain evidence="7 8">DAOMC 185683</strain>
    </source>
</reference>
<dbReference type="PANTHER" id="PTHR10328:SF15">
    <property type="entry name" value="BHLH TRANSCRIPTION FACTOR"/>
    <property type="match status" value="1"/>
</dbReference>
<sequence>MPKKKKVKRKKRPEKEKRGVSETRGFRHSNFLFFNLWILSLSITLSTISTLSNSLYYFLHNTLYNTLTLPCHVPFAFLLTSKLREPRNFTTKRFHGESFLELISLPSRFGICDSVGERKKKERVDIPVLLHCFPPPPDPDSPTMDPSVAHRPWEAVSGPQSTAGSTQTLPSISTLTANMPGTGATAEKSPGNGSLNTIERDSGNWSMPQSTRSSTYSTATNGTGNNYPSLSFISASQPSPNRGHPAVDRSPYPHDQSTTPSSAGTQQPSPNFSQPNSTLPSINQNYEAPSQRTSVAETESRRSSVDSRMNQGISSLAINPASPYHSTNASQSSIVSSLQRERGIPTDMNPYRGPRHSGGSQPLSPLGPRATDQQRSFAAGRTAPAISSNPRSEIYNAEAPTAGMAYAFPDPDMARSSSVSSKGESNPPFSRKGSMAESMNSMYSERMPRGQHDLPQNVHHHHSLQHKAVRELIGEEDGPPGSTPYSRTPELRVTHKLAERKRRSEMKDCFEALRLRLPPGQTNKSSKWETLTRAIDYIAMLEKTVAQSQRDRAVMQSEMDEMRAQLNQQANASRPPSIFEHHQMSSNQVNGQGPVFSGFGNGVTQEQPRTLPPLMNGSSAAMQGIEYERR</sequence>
<dbReference type="STRING" id="229535.A0A0M9WH03"/>
<dbReference type="Pfam" id="PF00010">
    <property type="entry name" value="HLH"/>
    <property type="match status" value="1"/>
</dbReference>
<dbReference type="EMBL" id="LHQQ01000059">
    <property type="protein sequence ID" value="KOS44515.1"/>
    <property type="molecule type" value="Genomic_DNA"/>
</dbReference>
<organism evidence="7 8">
    <name type="scientific">Penicillium nordicum</name>
    <dbReference type="NCBI Taxonomy" id="229535"/>
    <lineage>
        <taxon>Eukaryota</taxon>
        <taxon>Fungi</taxon>
        <taxon>Dikarya</taxon>
        <taxon>Ascomycota</taxon>
        <taxon>Pezizomycotina</taxon>
        <taxon>Eurotiomycetes</taxon>
        <taxon>Eurotiomycetidae</taxon>
        <taxon>Eurotiales</taxon>
        <taxon>Aspergillaceae</taxon>
        <taxon>Penicillium</taxon>
    </lineage>
</organism>
<dbReference type="GO" id="GO:0003700">
    <property type="term" value="F:DNA-binding transcription factor activity"/>
    <property type="evidence" value="ECO:0007669"/>
    <property type="project" value="TreeGrafter"/>
</dbReference>
<evidence type="ECO:0000256" key="3">
    <source>
        <dbReference type="SAM" id="Coils"/>
    </source>
</evidence>
<evidence type="ECO:0000256" key="2">
    <source>
        <dbReference type="ARBA" id="ARBA00023242"/>
    </source>
</evidence>
<feature type="compositionally biased region" description="Polar residues" evidence="4">
    <location>
        <begin position="415"/>
        <end position="428"/>
    </location>
</feature>
<protein>
    <recommendedName>
        <fullName evidence="6">BHLH domain-containing protein</fullName>
    </recommendedName>
</protein>
<dbReference type="PANTHER" id="PTHR10328">
    <property type="entry name" value="PROTEIN MAX MYC-ASSOCIATED FACTOR X"/>
    <property type="match status" value="1"/>
</dbReference>
<dbReference type="GO" id="GO:0003677">
    <property type="term" value="F:DNA binding"/>
    <property type="evidence" value="ECO:0007669"/>
    <property type="project" value="UniProtKB-KW"/>
</dbReference>
<feature type="compositionally biased region" description="Polar residues" evidence="4">
    <location>
        <begin position="158"/>
        <end position="179"/>
    </location>
</feature>
<dbReference type="AlphaFoldDB" id="A0A0M9WH03"/>
<keyword evidence="3" id="KW-0175">Coiled coil</keyword>
<keyword evidence="8" id="KW-1185">Reference proteome</keyword>
<name>A0A0M9WH03_9EURO</name>
<dbReference type="GO" id="GO:0090575">
    <property type="term" value="C:RNA polymerase II transcription regulator complex"/>
    <property type="evidence" value="ECO:0007669"/>
    <property type="project" value="TreeGrafter"/>
</dbReference>
<keyword evidence="2" id="KW-0539">Nucleus</keyword>
<evidence type="ECO:0000259" key="6">
    <source>
        <dbReference type="PROSITE" id="PS50888"/>
    </source>
</evidence>
<feature type="transmembrane region" description="Helical" evidence="5">
    <location>
        <begin position="31"/>
        <end position="51"/>
    </location>
</feature>
<feature type="region of interest" description="Disordered" evidence="4">
    <location>
        <begin position="587"/>
        <end position="630"/>
    </location>
</feature>
<dbReference type="SMART" id="SM00353">
    <property type="entry name" value="HLH"/>
    <property type="match status" value="1"/>
</dbReference>
<evidence type="ECO:0000256" key="1">
    <source>
        <dbReference type="ARBA" id="ARBA00023125"/>
    </source>
</evidence>
<gene>
    <name evidence="7" type="ORF">ACN38_g4576</name>
</gene>
<dbReference type="PROSITE" id="PS50888">
    <property type="entry name" value="BHLH"/>
    <property type="match status" value="1"/>
</dbReference>
<dbReference type="FunFam" id="4.10.280.10:FF:000111">
    <property type="entry name" value="HLH transcription factor (Hpa3)"/>
    <property type="match status" value="1"/>
</dbReference>
<feature type="coiled-coil region" evidence="3">
    <location>
        <begin position="538"/>
        <end position="572"/>
    </location>
</feature>
<accession>A0A0M9WH03</accession>
<dbReference type="InterPro" id="IPR036638">
    <property type="entry name" value="HLH_DNA-bd_sf"/>
</dbReference>
<dbReference type="InterPro" id="IPR011598">
    <property type="entry name" value="bHLH_dom"/>
</dbReference>
<feature type="compositionally biased region" description="Polar residues" evidence="4">
    <location>
        <begin position="191"/>
        <end position="240"/>
    </location>
</feature>
<keyword evidence="5" id="KW-0472">Membrane</keyword>
<keyword evidence="1" id="KW-0238">DNA-binding</keyword>
<dbReference type="OrthoDB" id="8964853at2759"/>
<comment type="caution">
    <text evidence="7">The sequence shown here is derived from an EMBL/GenBank/DDBJ whole genome shotgun (WGS) entry which is preliminary data.</text>
</comment>
<evidence type="ECO:0000256" key="5">
    <source>
        <dbReference type="SAM" id="Phobius"/>
    </source>
</evidence>
<dbReference type="GO" id="GO:0045944">
    <property type="term" value="P:positive regulation of transcription by RNA polymerase II"/>
    <property type="evidence" value="ECO:0007669"/>
    <property type="project" value="TreeGrafter"/>
</dbReference>